<dbReference type="RefSeq" id="XP_003112733.2">
    <property type="nucleotide sequence ID" value="XM_003112685.2"/>
</dbReference>
<dbReference type="Proteomes" id="UP000008281">
    <property type="component" value="Unassembled WGS sequence"/>
</dbReference>
<dbReference type="EMBL" id="DS268415">
    <property type="protein sequence ID" value="EFP11254.1"/>
    <property type="molecule type" value="Genomic_DNA"/>
</dbReference>
<proteinExistence type="predicted"/>
<dbReference type="InterPro" id="IPR040129">
    <property type="entry name" value="Lin-15B-like"/>
</dbReference>
<dbReference type="HOGENOM" id="CLU_845277_0_0_1"/>
<feature type="region of interest" description="Disordered" evidence="1">
    <location>
        <begin position="261"/>
        <end position="304"/>
    </location>
</feature>
<organism evidence="4">
    <name type="scientific">Caenorhabditis remanei</name>
    <name type="common">Caenorhabditis vulgaris</name>
    <dbReference type="NCBI Taxonomy" id="31234"/>
    <lineage>
        <taxon>Eukaryota</taxon>
        <taxon>Metazoa</taxon>
        <taxon>Ecdysozoa</taxon>
        <taxon>Nematoda</taxon>
        <taxon>Chromadorea</taxon>
        <taxon>Rhabditida</taxon>
        <taxon>Rhabditina</taxon>
        <taxon>Rhabditomorpha</taxon>
        <taxon>Rhabditoidea</taxon>
        <taxon>Rhabditidae</taxon>
        <taxon>Peloderinae</taxon>
        <taxon>Caenorhabditis</taxon>
    </lineage>
</organism>
<feature type="domain" description="Lin-15A/B-like" evidence="2">
    <location>
        <begin position="118"/>
        <end position="216"/>
    </location>
</feature>
<protein>
    <recommendedName>
        <fullName evidence="2">Lin-15A/B-like domain-containing protein</fullName>
    </recommendedName>
</protein>
<name>E3LUP0_CAERE</name>
<dbReference type="KEGG" id="crq:GCK72_017889"/>
<keyword evidence="4" id="KW-1185">Reference proteome</keyword>
<feature type="compositionally biased region" description="Polar residues" evidence="1">
    <location>
        <begin position="262"/>
        <end position="274"/>
    </location>
</feature>
<dbReference type="AlphaFoldDB" id="E3LUP0"/>
<evidence type="ECO:0000313" key="3">
    <source>
        <dbReference type="EMBL" id="EFP11254.1"/>
    </source>
</evidence>
<dbReference type="PANTHER" id="PTHR22716">
    <property type="entry name" value="ETS CLASS TRANSCRIPTION FACTOR-RELATED-RELATED"/>
    <property type="match status" value="1"/>
</dbReference>
<dbReference type="GeneID" id="9824917"/>
<evidence type="ECO:0000259" key="2">
    <source>
        <dbReference type="Pfam" id="PF25375"/>
    </source>
</evidence>
<reference evidence="3" key="1">
    <citation type="submission" date="2007-07" db="EMBL/GenBank/DDBJ databases">
        <title>PCAP assembly of the Caenorhabditis remanei genome.</title>
        <authorList>
            <consortium name="The Caenorhabditis remanei Sequencing Consortium"/>
            <person name="Wilson R.K."/>
        </authorList>
    </citation>
    <scope>NUCLEOTIDE SEQUENCE [LARGE SCALE GENOMIC DNA]</scope>
    <source>
        <strain evidence="3">PB4641</strain>
    </source>
</reference>
<dbReference type="GO" id="GO:0040027">
    <property type="term" value="P:negative regulation of vulval development"/>
    <property type="evidence" value="ECO:0007669"/>
    <property type="project" value="InterPro"/>
</dbReference>
<sequence length="304" mass="34750">MNEETTHEFQWEEENVDSYDAPLHNLVIDFFEDVGLPFATVENPKFQELMKYLNPVVTPPTINSIMYTATSSQELEAIPVSDNEVVVVPPLHLAEFPSTVDIVKYLNGITISGGTSYVCIVCLKKNDWSKVRRLDRNENPIFLYVCVAVGLYSLDIAQKIFTMPKPLRCCSDHYSHVVEALMKKLNVTTVDDIVTCNEKQVTDSYLIWKKIKNPDFMENQQSQKEILSGLGSFRYTLRCFSKKHFLPTVDMQGFHMPRESNETVSEFLSDQNSPPKVRRVEQSGIYGNPRPGEETFPDDFLVTD</sequence>
<gene>
    <name evidence="3" type="ORF">CRE_30860</name>
</gene>
<dbReference type="InParanoid" id="E3LUP0"/>
<evidence type="ECO:0000313" key="4">
    <source>
        <dbReference type="Proteomes" id="UP000008281"/>
    </source>
</evidence>
<dbReference type="CTD" id="9824917"/>
<dbReference type="Pfam" id="PF25375">
    <property type="entry name" value="Lin-15B"/>
    <property type="match status" value="1"/>
</dbReference>
<evidence type="ECO:0000256" key="1">
    <source>
        <dbReference type="SAM" id="MobiDB-lite"/>
    </source>
</evidence>
<dbReference type="InterPro" id="IPR057432">
    <property type="entry name" value="Lin-15A/B-like_dom"/>
</dbReference>
<dbReference type="eggNOG" id="ENOG502TIW0">
    <property type="taxonomic scope" value="Eukaryota"/>
</dbReference>
<accession>E3LUP0</accession>